<dbReference type="Gene3D" id="3.40.470.10">
    <property type="entry name" value="Uracil-DNA glycosylase-like domain"/>
    <property type="match status" value="1"/>
</dbReference>
<dbReference type="Pfam" id="PF03167">
    <property type="entry name" value="UDG"/>
    <property type="match status" value="1"/>
</dbReference>
<dbReference type="PANTHER" id="PTHR42160">
    <property type="entry name" value="URACIL-DNA GLYCOSYLASE SUPERFAMILY PROTEIN"/>
    <property type="match status" value="1"/>
</dbReference>
<feature type="domain" description="Uracil-DNA glycosylase-like" evidence="1">
    <location>
        <begin position="27"/>
        <end position="181"/>
    </location>
</feature>
<dbReference type="InterPro" id="IPR047124">
    <property type="entry name" value="HI_0220.2"/>
</dbReference>
<protein>
    <submittedName>
        <fullName evidence="2">Uracil-DNA glycosylase family protein</fullName>
    </submittedName>
</protein>
<dbReference type="EMBL" id="RPOK01000003">
    <property type="protein sequence ID" value="RPJ66248.1"/>
    <property type="molecule type" value="Genomic_DNA"/>
</dbReference>
<organism evidence="2 3">
    <name type="scientific">Alteromonas sediminis</name>
    <dbReference type="NCBI Taxonomy" id="2259342"/>
    <lineage>
        <taxon>Bacteria</taxon>
        <taxon>Pseudomonadati</taxon>
        <taxon>Pseudomonadota</taxon>
        <taxon>Gammaproteobacteria</taxon>
        <taxon>Alteromonadales</taxon>
        <taxon>Alteromonadaceae</taxon>
        <taxon>Alteromonas/Salinimonas group</taxon>
        <taxon>Alteromonas</taxon>
    </lineage>
</organism>
<reference evidence="2 3" key="1">
    <citation type="submission" date="2018-11" db="EMBL/GenBank/DDBJ databases">
        <authorList>
            <person name="Ye M.-Q."/>
            <person name="Du Z.-J."/>
        </authorList>
    </citation>
    <scope>NUCLEOTIDE SEQUENCE [LARGE SCALE GENOMIC DNA]</scope>
    <source>
        <strain evidence="2 3">U0105</strain>
    </source>
</reference>
<name>A0A3N5ZA68_9ALTE</name>
<dbReference type="SMART" id="SM00987">
    <property type="entry name" value="UreE_C"/>
    <property type="match status" value="1"/>
</dbReference>
<evidence type="ECO:0000259" key="1">
    <source>
        <dbReference type="SMART" id="SM00986"/>
    </source>
</evidence>
<dbReference type="AlphaFoldDB" id="A0A3N5ZA68"/>
<dbReference type="InterPro" id="IPR005122">
    <property type="entry name" value="Uracil-DNA_glycosylase-like"/>
</dbReference>
<dbReference type="SUPFAM" id="SSF52141">
    <property type="entry name" value="Uracil-DNA glycosylase-like"/>
    <property type="match status" value="1"/>
</dbReference>
<proteinExistence type="predicted"/>
<dbReference type="SMART" id="SM00986">
    <property type="entry name" value="UDG"/>
    <property type="match status" value="1"/>
</dbReference>
<dbReference type="Proteomes" id="UP000275281">
    <property type="component" value="Unassembled WGS sequence"/>
</dbReference>
<dbReference type="PANTHER" id="PTHR42160:SF1">
    <property type="entry name" value="URACIL-DNA GLYCOSYLASE SUPERFAMILY PROTEIN"/>
    <property type="match status" value="1"/>
</dbReference>
<dbReference type="CDD" id="cd10033">
    <property type="entry name" value="UDG_like"/>
    <property type="match status" value="1"/>
</dbReference>
<sequence>MEIESLMLDISRCTLCSAELPFDPRPILALHSQSRLLIVGQAPGLKAHETNKPWNDASGARLRSWLCIDEDTFYYPRHVALLPMGFCFPGYKNNADAPPMKVCAQTWHNKVLSRINPLCTVIVGRFAQRYYANESSTLTQAIKEQPLRHRNTWVMPHPSGRNNRWLAKNSWFTSEVLPDIQRAVAQSLLVVGEEANECVKRHRLSK</sequence>
<keyword evidence="3" id="KW-1185">Reference proteome</keyword>
<accession>A0A3N5ZA68</accession>
<gene>
    <name evidence="2" type="ORF">DRW07_09120</name>
</gene>
<evidence type="ECO:0000313" key="2">
    <source>
        <dbReference type="EMBL" id="RPJ66248.1"/>
    </source>
</evidence>
<comment type="caution">
    <text evidence="2">The sequence shown here is derived from an EMBL/GenBank/DDBJ whole genome shotgun (WGS) entry which is preliminary data.</text>
</comment>
<dbReference type="OrthoDB" id="9789139at2"/>
<evidence type="ECO:0000313" key="3">
    <source>
        <dbReference type="Proteomes" id="UP000275281"/>
    </source>
</evidence>
<dbReference type="InterPro" id="IPR036895">
    <property type="entry name" value="Uracil-DNA_glycosylase-like_sf"/>
</dbReference>
<dbReference type="RefSeq" id="WP_124027608.1">
    <property type="nucleotide sequence ID" value="NZ_RPOK01000003.1"/>
</dbReference>